<keyword evidence="3" id="KW-1185">Reference proteome</keyword>
<proteinExistence type="predicted"/>
<dbReference type="EMBL" id="JBHSYM010000023">
    <property type="protein sequence ID" value="MFC7012324.1"/>
    <property type="molecule type" value="Genomic_DNA"/>
</dbReference>
<sequence length="628" mass="67453">MGSTPEDRSAFHSISATGLQQLLGGGGDGAVIDELLNAERSRRLLLLRALLDRSVSGSPGSAEPFLSVPDAWGLLERAQTRDPRAVEEVLMAPGTGSWVSSALRRLRGAPHGDTPVPVLLGHLSCLAAAAAAAARIAFTVSVPARGGAVFLPGLGCASLPAEEEWTTARVTGDGQCLRITGAGGEVVVGPDWERRSPGWRPTRRLTLERGGPGTLTLEEHDPYRTFSGPGAPRALSESEARSWQSVLARAWQILQRDEPSHTEAMRRGLMSIAPVPRGERFRPYSSSSAEAFGGINASLPDSASDLAATLVHEFQHIKLGALSHLGPLVRRAEKTDEAPELFHAPWRDDPRPLEGLLQGIYAFFGVTRFWRAHRHTADPAHAPSAHFEFALWRDAVWSTLGSVRGHARLTPLGHRLLESLARSCAGWLGEHVPEAQARPAREAAVSHRARWREHHLQPPPHLVDEAVRAWRRGDPCPPSVHGAPSALSPDEGARFLDTAAVLARHCLTDPDGACRDPGAAADQVRGAGPADVLLARGDRAAARQMLSDQLLDAGPVVGAWAALGRALDGDAEQRAARRFLLRSPQWARAVRNALEREYGERPDPVTLAAWLAGAAARPREQGRASARP</sequence>
<evidence type="ECO:0000256" key="1">
    <source>
        <dbReference type="SAM" id="MobiDB-lite"/>
    </source>
</evidence>
<feature type="region of interest" description="Disordered" evidence="1">
    <location>
        <begin position="208"/>
        <end position="234"/>
    </location>
</feature>
<dbReference type="RefSeq" id="WP_189868444.1">
    <property type="nucleotide sequence ID" value="NZ_BMWA01000001.1"/>
</dbReference>
<accession>A0ABW2DX55</accession>
<name>A0ABW2DX55_9ACTN</name>
<organism evidence="2 3">
    <name type="scientific">Streptomyces viridiviolaceus</name>
    <dbReference type="NCBI Taxonomy" id="68282"/>
    <lineage>
        <taxon>Bacteria</taxon>
        <taxon>Bacillati</taxon>
        <taxon>Actinomycetota</taxon>
        <taxon>Actinomycetes</taxon>
        <taxon>Kitasatosporales</taxon>
        <taxon>Streptomycetaceae</taxon>
        <taxon>Streptomyces</taxon>
    </lineage>
</organism>
<evidence type="ECO:0000313" key="2">
    <source>
        <dbReference type="EMBL" id="MFC7012324.1"/>
    </source>
</evidence>
<comment type="caution">
    <text evidence="2">The sequence shown here is derived from an EMBL/GenBank/DDBJ whole genome shotgun (WGS) entry which is preliminary data.</text>
</comment>
<dbReference type="InterPro" id="IPR026337">
    <property type="entry name" value="AKG_HExxH"/>
</dbReference>
<gene>
    <name evidence="2" type="ORF">ACFQMH_11510</name>
</gene>
<protein>
    <submittedName>
        <fullName evidence="2">HEXXH motif domain-containing protein</fullName>
    </submittedName>
</protein>
<evidence type="ECO:0000313" key="3">
    <source>
        <dbReference type="Proteomes" id="UP001596409"/>
    </source>
</evidence>
<reference evidence="3" key="1">
    <citation type="journal article" date="2019" name="Int. J. Syst. Evol. Microbiol.">
        <title>The Global Catalogue of Microorganisms (GCM) 10K type strain sequencing project: providing services to taxonomists for standard genome sequencing and annotation.</title>
        <authorList>
            <consortium name="The Broad Institute Genomics Platform"/>
            <consortium name="The Broad Institute Genome Sequencing Center for Infectious Disease"/>
            <person name="Wu L."/>
            <person name="Ma J."/>
        </authorList>
    </citation>
    <scope>NUCLEOTIDE SEQUENCE [LARGE SCALE GENOMIC DNA]</scope>
    <source>
        <strain evidence="3">JCM 4855</strain>
    </source>
</reference>
<dbReference type="Proteomes" id="UP001596409">
    <property type="component" value="Unassembled WGS sequence"/>
</dbReference>
<dbReference type="NCBIfam" id="TIGR04267">
    <property type="entry name" value="mod_HExxH"/>
    <property type="match status" value="1"/>
</dbReference>